<dbReference type="FunFam" id="3.40.850.10:FF:000019">
    <property type="entry name" value="Kinesin-like protein KIN-5D"/>
    <property type="match status" value="1"/>
</dbReference>
<evidence type="ECO:0000256" key="5">
    <source>
        <dbReference type="ARBA" id="ARBA00022840"/>
    </source>
</evidence>
<dbReference type="eggNOG" id="KOG0243">
    <property type="taxonomic scope" value="Eukaryota"/>
</dbReference>
<comment type="subcellular location">
    <subcellularLocation>
        <location evidence="1">Cytoplasm</location>
        <location evidence="1">Cytoskeleton</location>
    </subcellularLocation>
</comment>
<keyword evidence="7" id="KW-0206">Cytoskeleton</keyword>
<feature type="region of interest" description="Disordered" evidence="10">
    <location>
        <begin position="791"/>
        <end position="819"/>
    </location>
</feature>
<evidence type="ECO:0000256" key="1">
    <source>
        <dbReference type="ARBA" id="ARBA00004245"/>
    </source>
</evidence>
<gene>
    <name evidence="12" type="primary">AUGUSTUS-3.0.2_14244</name>
    <name evidence="12" type="ORF">TcasGA2_TC014244</name>
</gene>
<protein>
    <submittedName>
        <fullName evidence="12">Kinesin-like protein KIF11-B</fullName>
    </submittedName>
</protein>
<feature type="compositionally biased region" description="Basic and acidic residues" evidence="10">
    <location>
        <begin position="793"/>
        <end position="810"/>
    </location>
</feature>
<keyword evidence="5 9" id="KW-0067">ATP-binding</keyword>
<proteinExistence type="inferred from homology"/>
<organism evidence="12 13">
    <name type="scientific">Tribolium castaneum</name>
    <name type="common">Red flour beetle</name>
    <dbReference type="NCBI Taxonomy" id="7070"/>
    <lineage>
        <taxon>Eukaryota</taxon>
        <taxon>Metazoa</taxon>
        <taxon>Ecdysozoa</taxon>
        <taxon>Arthropoda</taxon>
        <taxon>Hexapoda</taxon>
        <taxon>Insecta</taxon>
        <taxon>Pterygota</taxon>
        <taxon>Neoptera</taxon>
        <taxon>Endopterygota</taxon>
        <taxon>Coleoptera</taxon>
        <taxon>Polyphaga</taxon>
        <taxon>Cucujiformia</taxon>
        <taxon>Tenebrionidae</taxon>
        <taxon>Tenebrionidae incertae sedis</taxon>
        <taxon>Tribolium</taxon>
    </lineage>
</organism>
<dbReference type="Proteomes" id="UP000007266">
    <property type="component" value="Linkage group 1"/>
</dbReference>
<dbReference type="InParanoid" id="D6W791"/>
<feature type="domain" description="Kinesin motor" evidence="11">
    <location>
        <begin position="10"/>
        <end position="325"/>
    </location>
</feature>
<reference evidence="12 13" key="1">
    <citation type="journal article" date="2008" name="Nature">
        <title>The genome of the model beetle and pest Tribolium castaneum.</title>
        <authorList>
            <consortium name="Tribolium Genome Sequencing Consortium"/>
            <person name="Richards S."/>
            <person name="Gibbs R.A."/>
            <person name="Weinstock G.M."/>
            <person name="Brown S.J."/>
            <person name="Denell R."/>
            <person name="Beeman R.W."/>
            <person name="Gibbs R."/>
            <person name="Beeman R.W."/>
            <person name="Brown S.J."/>
            <person name="Bucher G."/>
            <person name="Friedrich M."/>
            <person name="Grimmelikhuijzen C.J."/>
            <person name="Klingler M."/>
            <person name="Lorenzen M."/>
            <person name="Richards S."/>
            <person name="Roth S."/>
            <person name="Schroder R."/>
            <person name="Tautz D."/>
            <person name="Zdobnov E.M."/>
            <person name="Muzny D."/>
            <person name="Gibbs R.A."/>
            <person name="Weinstock G.M."/>
            <person name="Attaway T."/>
            <person name="Bell S."/>
            <person name="Buhay C.J."/>
            <person name="Chandrabose M.N."/>
            <person name="Chavez D."/>
            <person name="Clerk-Blankenburg K.P."/>
            <person name="Cree A."/>
            <person name="Dao M."/>
            <person name="Davis C."/>
            <person name="Chacko J."/>
            <person name="Dinh H."/>
            <person name="Dugan-Rocha S."/>
            <person name="Fowler G."/>
            <person name="Garner T.T."/>
            <person name="Garnes J."/>
            <person name="Gnirke A."/>
            <person name="Hawes A."/>
            <person name="Hernandez J."/>
            <person name="Hines S."/>
            <person name="Holder M."/>
            <person name="Hume J."/>
            <person name="Jhangiani S.N."/>
            <person name="Joshi V."/>
            <person name="Khan Z.M."/>
            <person name="Jackson L."/>
            <person name="Kovar C."/>
            <person name="Kowis A."/>
            <person name="Lee S."/>
            <person name="Lewis L.R."/>
            <person name="Margolis J."/>
            <person name="Morgan M."/>
            <person name="Nazareth L.V."/>
            <person name="Nguyen N."/>
            <person name="Okwuonu G."/>
            <person name="Parker D."/>
            <person name="Richards S."/>
            <person name="Ruiz S.J."/>
            <person name="Santibanez J."/>
            <person name="Savard J."/>
            <person name="Scherer S.E."/>
            <person name="Schneider B."/>
            <person name="Sodergren E."/>
            <person name="Tautz D."/>
            <person name="Vattahil S."/>
            <person name="Villasana D."/>
            <person name="White C.S."/>
            <person name="Wright R."/>
            <person name="Park Y."/>
            <person name="Beeman R.W."/>
            <person name="Lord J."/>
            <person name="Oppert B."/>
            <person name="Lorenzen M."/>
            <person name="Brown S."/>
            <person name="Wang L."/>
            <person name="Savard J."/>
            <person name="Tautz D."/>
            <person name="Richards S."/>
            <person name="Weinstock G."/>
            <person name="Gibbs R.A."/>
            <person name="Liu Y."/>
            <person name="Worley K."/>
            <person name="Weinstock G."/>
            <person name="Elsik C.G."/>
            <person name="Reese J.T."/>
            <person name="Elhaik E."/>
            <person name="Landan G."/>
            <person name="Graur D."/>
            <person name="Arensburger P."/>
            <person name="Atkinson P."/>
            <person name="Beeman R.W."/>
            <person name="Beidler J."/>
            <person name="Brown S.J."/>
            <person name="Demuth J.P."/>
            <person name="Drury D.W."/>
            <person name="Du Y.Z."/>
            <person name="Fujiwara H."/>
            <person name="Lorenzen M."/>
            <person name="Maselli V."/>
            <person name="Osanai M."/>
            <person name="Park Y."/>
            <person name="Robertson H.M."/>
            <person name="Tu Z."/>
            <person name="Wang J.J."/>
            <person name="Wang S."/>
            <person name="Richards S."/>
            <person name="Song H."/>
            <person name="Zhang L."/>
            <person name="Sodergren E."/>
            <person name="Werner D."/>
            <person name="Stanke M."/>
            <person name="Morgenstern B."/>
            <person name="Solovyev V."/>
            <person name="Kosarev P."/>
            <person name="Brown G."/>
            <person name="Chen H.C."/>
            <person name="Ermolaeva O."/>
            <person name="Hlavina W."/>
            <person name="Kapustin Y."/>
            <person name="Kiryutin B."/>
            <person name="Kitts P."/>
            <person name="Maglott D."/>
            <person name="Pruitt K."/>
            <person name="Sapojnikov V."/>
            <person name="Souvorov A."/>
            <person name="Mackey A.J."/>
            <person name="Waterhouse R.M."/>
            <person name="Wyder S."/>
            <person name="Zdobnov E.M."/>
            <person name="Zdobnov E.M."/>
            <person name="Wyder S."/>
            <person name="Kriventseva E.V."/>
            <person name="Kadowaki T."/>
            <person name="Bork P."/>
            <person name="Aranda M."/>
            <person name="Bao R."/>
            <person name="Beermann A."/>
            <person name="Berns N."/>
            <person name="Bolognesi R."/>
            <person name="Bonneton F."/>
            <person name="Bopp D."/>
            <person name="Brown S.J."/>
            <person name="Bucher G."/>
            <person name="Butts T."/>
            <person name="Chaumot A."/>
            <person name="Denell R.E."/>
            <person name="Ferrier D.E."/>
            <person name="Friedrich M."/>
            <person name="Gordon C.M."/>
            <person name="Jindra M."/>
            <person name="Klingler M."/>
            <person name="Lan Q."/>
            <person name="Lattorff H.M."/>
            <person name="Laudet V."/>
            <person name="von Levetsow C."/>
            <person name="Liu Z."/>
            <person name="Lutz R."/>
            <person name="Lynch J.A."/>
            <person name="da Fonseca R.N."/>
            <person name="Posnien N."/>
            <person name="Reuter R."/>
            <person name="Roth S."/>
            <person name="Savard J."/>
            <person name="Schinko J.B."/>
            <person name="Schmitt C."/>
            <person name="Schoppmeier M."/>
            <person name="Schroder R."/>
            <person name="Shippy T.D."/>
            <person name="Simonnet F."/>
            <person name="Marques-Souza H."/>
            <person name="Tautz D."/>
            <person name="Tomoyasu Y."/>
            <person name="Trauner J."/>
            <person name="Van der Zee M."/>
            <person name="Vervoort M."/>
            <person name="Wittkopp N."/>
            <person name="Wimmer E.A."/>
            <person name="Yang X."/>
            <person name="Jones A.K."/>
            <person name="Sattelle D.B."/>
            <person name="Ebert P.R."/>
            <person name="Nelson D."/>
            <person name="Scott J.G."/>
            <person name="Beeman R.W."/>
            <person name="Muthukrishnan S."/>
            <person name="Kramer K.J."/>
            <person name="Arakane Y."/>
            <person name="Beeman R.W."/>
            <person name="Zhu Q."/>
            <person name="Hogenkamp D."/>
            <person name="Dixit R."/>
            <person name="Oppert B."/>
            <person name="Jiang H."/>
            <person name="Zou Z."/>
            <person name="Marshall J."/>
            <person name="Elpidina E."/>
            <person name="Vinokurov K."/>
            <person name="Oppert C."/>
            <person name="Zou Z."/>
            <person name="Evans J."/>
            <person name="Lu Z."/>
            <person name="Zhao P."/>
            <person name="Sumathipala N."/>
            <person name="Altincicek B."/>
            <person name="Vilcinskas A."/>
            <person name="Williams M."/>
            <person name="Hultmark D."/>
            <person name="Hetru C."/>
            <person name="Jiang H."/>
            <person name="Grimmelikhuijzen C.J."/>
            <person name="Hauser F."/>
            <person name="Cazzamali G."/>
            <person name="Williamson M."/>
            <person name="Park Y."/>
            <person name="Li B."/>
            <person name="Tanaka Y."/>
            <person name="Predel R."/>
            <person name="Neupert S."/>
            <person name="Schachtner J."/>
            <person name="Verleyen P."/>
            <person name="Raible F."/>
            <person name="Bork P."/>
            <person name="Friedrich M."/>
            <person name="Walden K.K."/>
            <person name="Robertson H.M."/>
            <person name="Angeli S."/>
            <person name="Foret S."/>
            <person name="Bucher G."/>
            <person name="Schuetz S."/>
            <person name="Maleszka R."/>
            <person name="Wimmer E.A."/>
            <person name="Beeman R.W."/>
            <person name="Lorenzen M."/>
            <person name="Tomoyasu Y."/>
            <person name="Miller S.C."/>
            <person name="Grossmann D."/>
            <person name="Bucher G."/>
        </authorList>
    </citation>
    <scope>NUCLEOTIDE SEQUENCE [LARGE SCALE GENOMIC DNA]</scope>
    <source>
        <strain evidence="12 13">Georgia GA2</strain>
    </source>
</reference>
<dbReference type="Gene3D" id="3.40.850.10">
    <property type="entry name" value="Kinesin motor domain"/>
    <property type="match status" value="1"/>
</dbReference>
<evidence type="ECO:0000313" key="13">
    <source>
        <dbReference type="Proteomes" id="UP000007266"/>
    </source>
</evidence>
<dbReference type="PANTHER" id="PTHR47970">
    <property type="entry name" value="KINESIN-LIKE PROTEIN KIF11"/>
    <property type="match status" value="1"/>
</dbReference>
<dbReference type="GO" id="GO:0072686">
    <property type="term" value="C:mitotic spindle"/>
    <property type="evidence" value="ECO:0000318"/>
    <property type="project" value="GO_Central"/>
</dbReference>
<name>D6W791_TRICA</name>
<dbReference type="InterPro" id="IPR027417">
    <property type="entry name" value="P-loop_NTPase"/>
</dbReference>
<dbReference type="GO" id="GO:0090307">
    <property type="term" value="P:mitotic spindle assembly"/>
    <property type="evidence" value="ECO:0000318"/>
    <property type="project" value="GO_Central"/>
</dbReference>
<dbReference type="Pfam" id="PF00225">
    <property type="entry name" value="Kinesin"/>
    <property type="match status" value="1"/>
</dbReference>
<dbReference type="PhylomeDB" id="D6W791"/>
<evidence type="ECO:0000256" key="3">
    <source>
        <dbReference type="ARBA" id="ARBA00022701"/>
    </source>
</evidence>
<dbReference type="GO" id="GO:0007018">
    <property type="term" value="P:microtubule-based movement"/>
    <property type="evidence" value="ECO:0007669"/>
    <property type="project" value="InterPro"/>
</dbReference>
<dbReference type="STRING" id="7070.D6W791"/>
<sequence length="819" mass="92017">MSKHEIPVSPIQVYVRQRPLTACEIKAKRHSIIKGMNQNELFLEYASFAKKYSFDRVFGGGASQEEVYDVVVRPLVDSMLLGNTCSLFAFGPSKTGKSYTQLGPHLSPTVDLVNDPFVGMIPRAAVDILDKLSQLGVECVVTASFVELYNEEIRDLVVNDNSGLSVHDDPNYKGVTRVKGVTEIRVKNCTELFEMLMVGANNRSEPSLHCHTIFTIGVTIFESFKGEKIVKTGRIHLIDLAGSNFLASCGALVINKALQTFKTVIQALASESKHVPMRDSKLTRVLQDCLNGKGNTSIIATISPCSDAFEDTVTTLDYVQMARGVSTNPVPNVINIRRDDEVKNLEDEVSSLRRDLGTAGSFRAEIENYAKLMELKVNHEKAVALTAEITKLEGVCEHQKYYPDTGELAQETTQKCEPQAEAKNAEIATEMVHVSFEALSGVEFAVELFQNDERSNLSDIATNNEKVREVTFMNLGRLRTILSNVCAFADSLKCTLDSLLSASEFTETSARANLTTMHIENHSILADNYHRVKATLCKLQGYIESTKTSLAEATFQYEDDVGMQYSLLSDMYERFYTLLTNLHATMQKRYLRIQHLMSLSNQRLLLLDKITKNFLNTQEDLTLELETMCYIRGYAGQLTELLQEKAPGIDNKLITLFTKFNQETAHLHLISLQRRFEAAKEEIQQSQTVCLEEVAQNHSRHQDYFRSFFDAIRRGVATHNEGVVATRDGLSFEAYMMVSHQYNMTVDRTSQISNSLDDMFSNAKDLTSEMEDISTETVAKLKQLSEKVTVNSPKEKKEVKKTLLQEKQDNSNEPPNENQ</sequence>
<accession>D6W791</accession>
<reference evidence="12 13" key="2">
    <citation type="journal article" date="2010" name="Nucleic Acids Res.">
        <title>BeetleBase in 2010: revisions to provide comprehensive genomic information for Tribolium castaneum.</title>
        <authorList>
            <person name="Kim H.S."/>
            <person name="Murphy T."/>
            <person name="Xia J."/>
            <person name="Caragea D."/>
            <person name="Park Y."/>
            <person name="Beeman R.W."/>
            <person name="Lorenzen M.D."/>
            <person name="Butcher S."/>
            <person name="Manak J.R."/>
            <person name="Brown S.J."/>
        </authorList>
    </citation>
    <scope>GENOME REANNOTATION</scope>
    <source>
        <strain evidence="12 13">Georgia GA2</strain>
    </source>
</reference>
<dbReference type="InterPro" id="IPR001752">
    <property type="entry name" value="Kinesin_motor_dom"/>
</dbReference>
<dbReference type="GO" id="GO:0005524">
    <property type="term" value="F:ATP binding"/>
    <property type="evidence" value="ECO:0007669"/>
    <property type="project" value="UniProtKB-UniRule"/>
</dbReference>
<evidence type="ECO:0000256" key="10">
    <source>
        <dbReference type="SAM" id="MobiDB-lite"/>
    </source>
</evidence>
<dbReference type="GO" id="GO:0005634">
    <property type="term" value="C:nucleus"/>
    <property type="evidence" value="ECO:0000318"/>
    <property type="project" value="GO_Central"/>
</dbReference>
<evidence type="ECO:0000256" key="4">
    <source>
        <dbReference type="ARBA" id="ARBA00022741"/>
    </source>
</evidence>
<dbReference type="InterPro" id="IPR047149">
    <property type="entry name" value="KIF11-like"/>
</dbReference>
<evidence type="ECO:0000256" key="7">
    <source>
        <dbReference type="ARBA" id="ARBA00023212"/>
    </source>
</evidence>
<dbReference type="InterPro" id="IPR036961">
    <property type="entry name" value="Kinesin_motor_dom_sf"/>
</dbReference>
<dbReference type="SMART" id="SM00129">
    <property type="entry name" value="KISc"/>
    <property type="match status" value="1"/>
</dbReference>
<dbReference type="PANTHER" id="PTHR47970:SF12">
    <property type="entry name" value="KINESIN FAMILY MEMBER 11"/>
    <property type="match status" value="1"/>
</dbReference>
<keyword evidence="2" id="KW-0963">Cytoplasm</keyword>
<dbReference type="PROSITE" id="PS50067">
    <property type="entry name" value="KINESIN_MOTOR_2"/>
    <property type="match status" value="1"/>
</dbReference>
<comment type="similarity">
    <text evidence="8">Belongs to the TRAFAC class myosin-kinesin ATPase superfamily. Kinesin family. KIN-5/BimC subfamily.</text>
</comment>
<dbReference type="HOGENOM" id="CLU_316962_0_0_1"/>
<dbReference type="AlphaFoldDB" id="D6W791"/>
<feature type="binding site" evidence="9">
    <location>
        <begin position="91"/>
        <end position="98"/>
    </location>
    <ligand>
        <name>ATP</name>
        <dbReference type="ChEBI" id="CHEBI:30616"/>
    </ligand>
</feature>
<evidence type="ECO:0000256" key="9">
    <source>
        <dbReference type="PROSITE-ProRule" id="PRU00283"/>
    </source>
</evidence>
<dbReference type="GO" id="GO:0005876">
    <property type="term" value="C:spindle microtubule"/>
    <property type="evidence" value="ECO:0000318"/>
    <property type="project" value="GO_Central"/>
</dbReference>
<dbReference type="GO" id="GO:0008574">
    <property type="term" value="F:plus-end-directed microtubule motor activity"/>
    <property type="evidence" value="ECO:0000318"/>
    <property type="project" value="GO_Central"/>
</dbReference>
<dbReference type="FunCoup" id="D6W791">
    <property type="interactions" value="545"/>
</dbReference>
<evidence type="ECO:0000259" key="11">
    <source>
        <dbReference type="PROSITE" id="PS50067"/>
    </source>
</evidence>
<dbReference type="EMBL" id="KQ971307">
    <property type="protein sequence ID" value="EFA11529.1"/>
    <property type="molecule type" value="Genomic_DNA"/>
</dbReference>
<dbReference type="SUPFAM" id="SSF52540">
    <property type="entry name" value="P-loop containing nucleoside triphosphate hydrolases"/>
    <property type="match status" value="1"/>
</dbReference>
<dbReference type="GO" id="GO:0051231">
    <property type="term" value="P:spindle elongation"/>
    <property type="evidence" value="ECO:0000318"/>
    <property type="project" value="GO_Central"/>
</dbReference>
<dbReference type="GO" id="GO:0008017">
    <property type="term" value="F:microtubule binding"/>
    <property type="evidence" value="ECO:0007669"/>
    <property type="project" value="InterPro"/>
</dbReference>
<evidence type="ECO:0000256" key="6">
    <source>
        <dbReference type="ARBA" id="ARBA00023175"/>
    </source>
</evidence>
<evidence type="ECO:0000313" key="12">
    <source>
        <dbReference type="EMBL" id="EFA11529.1"/>
    </source>
</evidence>
<keyword evidence="6 9" id="KW-0505">Motor protein</keyword>
<dbReference type="PRINTS" id="PR00380">
    <property type="entry name" value="KINESINHEAVY"/>
</dbReference>
<keyword evidence="13" id="KW-1185">Reference proteome</keyword>
<keyword evidence="4 9" id="KW-0547">Nucleotide-binding</keyword>
<evidence type="ECO:0000256" key="8">
    <source>
        <dbReference type="ARBA" id="ARBA00034704"/>
    </source>
</evidence>
<dbReference type="OrthoDB" id="3176171at2759"/>
<keyword evidence="3" id="KW-0493">Microtubule</keyword>
<evidence type="ECO:0000256" key="2">
    <source>
        <dbReference type="ARBA" id="ARBA00022490"/>
    </source>
</evidence>